<dbReference type="InterPro" id="IPR050511">
    <property type="entry name" value="AMPK_gamma/SDS23_families"/>
</dbReference>
<dbReference type="Pfam" id="PF16561">
    <property type="entry name" value="AMPK1_CBM"/>
    <property type="match status" value="1"/>
</dbReference>
<keyword evidence="2" id="KW-0677">Repeat</keyword>
<dbReference type="KEGG" id="bpg:Bathy11g01900"/>
<feature type="compositionally biased region" description="Gly residues" evidence="5">
    <location>
        <begin position="545"/>
        <end position="557"/>
    </location>
</feature>
<dbReference type="OrthoDB" id="531008at2759"/>
<feature type="compositionally biased region" description="Polar residues" evidence="5">
    <location>
        <begin position="159"/>
        <end position="169"/>
    </location>
</feature>
<gene>
    <name evidence="7" type="ordered locus">Bathy11g01900</name>
</gene>
<reference evidence="7 8" key="1">
    <citation type="submission" date="2011-10" db="EMBL/GenBank/DDBJ databases">
        <authorList>
            <person name="Genoscope - CEA"/>
        </authorList>
    </citation>
    <scope>NUCLEOTIDE SEQUENCE [LARGE SCALE GENOMIC DNA]</scope>
    <source>
        <strain evidence="7 8">RCC 1105</strain>
    </source>
</reference>
<dbReference type="InterPro" id="IPR013783">
    <property type="entry name" value="Ig-like_fold"/>
</dbReference>
<feature type="region of interest" description="Disordered" evidence="5">
    <location>
        <begin position="133"/>
        <end position="182"/>
    </location>
</feature>
<dbReference type="InterPro" id="IPR046342">
    <property type="entry name" value="CBS_dom_sf"/>
</dbReference>
<dbReference type="AlphaFoldDB" id="K8FAX2"/>
<evidence type="ECO:0000256" key="2">
    <source>
        <dbReference type="ARBA" id="ARBA00022737"/>
    </source>
</evidence>
<dbReference type="PANTHER" id="PTHR13780">
    <property type="entry name" value="AMP-ACTIVATED PROTEIN KINASE, GAMMA REGULATORY SUBUNIT"/>
    <property type="match status" value="1"/>
</dbReference>
<evidence type="ECO:0000256" key="3">
    <source>
        <dbReference type="ARBA" id="ARBA00023122"/>
    </source>
</evidence>
<accession>K8FAX2</accession>
<protein>
    <recommendedName>
        <fullName evidence="6">CBS domain-containing protein</fullName>
    </recommendedName>
</protein>
<evidence type="ECO:0000313" key="7">
    <source>
        <dbReference type="EMBL" id="CCO18773.1"/>
    </source>
</evidence>
<feature type="region of interest" description="Disordered" evidence="5">
    <location>
        <begin position="199"/>
        <end position="281"/>
    </location>
</feature>
<dbReference type="PANTHER" id="PTHR13780:SF35">
    <property type="entry name" value="LD22662P"/>
    <property type="match status" value="1"/>
</dbReference>
<dbReference type="Gene3D" id="2.60.40.10">
    <property type="entry name" value="Immunoglobulins"/>
    <property type="match status" value="1"/>
</dbReference>
<feature type="region of interest" description="Disordered" evidence="5">
    <location>
        <begin position="756"/>
        <end position="803"/>
    </location>
</feature>
<dbReference type="CDD" id="cd02859">
    <property type="entry name" value="E_set_AMPKbeta_like_N"/>
    <property type="match status" value="1"/>
</dbReference>
<dbReference type="InterPro" id="IPR014756">
    <property type="entry name" value="Ig_E-set"/>
</dbReference>
<feature type="compositionally biased region" description="Gly residues" evidence="5">
    <location>
        <begin position="170"/>
        <end position="179"/>
    </location>
</feature>
<feature type="compositionally biased region" description="Low complexity" evidence="5">
    <location>
        <begin position="13"/>
        <end position="37"/>
    </location>
</feature>
<dbReference type="InterPro" id="IPR000644">
    <property type="entry name" value="CBS_dom"/>
</dbReference>
<proteinExistence type="inferred from homology"/>
<feature type="domain" description="CBS" evidence="6">
    <location>
        <begin position="806"/>
        <end position="862"/>
    </location>
</feature>
<feature type="compositionally biased region" description="Polar residues" evidence="5">
    <location>
        <begin position="761"/>
        <end position="776"/>
    </location>
</feature>
<dbReference type="STRING" id="41875.K8FAX2"/>
<feature type="region of interest" description="Disordered" evidence="5">
    <location>
        <begin position="1"/>
        <end position="37"/>
    </location>
</feature>
<dbReference type="SMART" id="SM00116">
    <property type="entry name" value="CBS"/>
    <property type="match status" value="3"/>
</dbReference>
<evidence type="ECO:0000256" key="1">
    <source>
        <dbReference type="ARBA" id="ARBA00006750"/>
    </source>
</evidence>
<sequence>MSTPTRTRGEQANETNGGNVGNSSNTNSPSQQQNQSLSPSIVYPTKFTWHYEGKVVHLCGSFTNWLETVPMAPEIVPPNGNQVFSVVCNLPSGYHQYKFIVDGEWRHDENQAFIQDPLGNVNNWLFVKKPSATSGGGGSSVVSSPSNGGGIGSPGMSSAENVSMHSAQTGGAGGGGGSGYNQQMMMTQQQQNYQQGTAPLEVPGMMSPGGGSSGMNEAGIIGGGQQAQVMHHQHQQDRPQAQWLSHDDSQSDSLNAAALEQQRRIQQQRQHQGGGSDQHLVGEISPERASQRHHHAMRDEANAAAAANVIDAGMDWVSGGINGLQIKRDGDGRRKSINVARDGGPIAAAAAAAAVASTRPPMQPSTNNNDYVEQQGGANPDDYASDASRARVLEFLQRHTAYELIPESNKVVVFDINLPVRQAFHAFYEQQIAAAPLWNPAKGDFAGMISAGEFIDLLRVLSEAFKDVKQVTEEDLDRFTVAKAREECGASVENSSLLSVRPEDSLHLVALVLLKNNMYSVPVVSYGGGGGQQSGGSQSKKSSGSSGGGGGDGGGGDTSDNKDSNNNNKMGSRNRNAAQLLHVTNLAEIFACLHRHFRGVPSSLPLFSQPLGALPIGTWTKEFGGRRSPSDSLLRRTNSFGQADAVEAASDEQFFANLPEELQRLAPLRCVYPQTTLAEAFTMMNGVSCLPVVDDSGRGGLIDVYARSDIVKLASNNAYLNVNMDEFTIARALQNSRMASGGGGYAPSSLLGGGGNDASMDGSSMNTMPSNVLNNKPPSPKFNASGMSDSPFHSGGGSPSKGNNNISTYAGGFSTCTRSDTLRAAVEALGLPGVKRLVVVDEKTGALEGIIALSDVMRFLLR</sequence>
<feature type="compositionally biased region" description="Polar residues" evidence="5">
    <location>
        <begin position="1"/>
        <end position="12"/>
    </location>
</feature>
<dbReference type="RefSeq" id="XP_007510428.1">
    <property type="nucleotide sequence ID" value="XM_007510366.1"/>
</dbReference>
<dbReference type="PROSITE" id="PS51371">
    <property type="entry name" value="CBS"/>
    <property type="match status" value="3"/>
</dbReference>
<dbReference type="eggNOG" id="KOG1764">
    <property type="taxonomic scope" value="Eukaryota"/>
</dbReference>
<dbReference type="Gene3D" id="3.10.580.10">
    <property type="entry name" value="CBS-domain"/>
    <property type="match status" value="3"/>
</dbReference>
<evidence type="ECO:0000256" key="5">
    <source>
        <dbReference type="SAM" id="MobiDB-lite"/>
    </source>
</evidence>
<evidence type="ECO:0000313" key="8">
    <source>
        <dbReference type="Proteomes" id="UP000198341"/>
    </source>
</evidence>
<dbReference type="SUPFAM" id="SSF54631">
    <property type="entry name" value="CBS-domain pair"/>
    <property type="match status" value="2"/>
</dbReference>
<dbReference type="GeneID" id="19012870"/>
<dbReference type="Pfam" id="PF00571">
    <property type="entry name" value="CBS"/>
    <property type="match status" value="2"/>
</dbReference>
<comment type="similarity">
    <text evidence="1">Belongs to the 5'-AMP-activated protein kinase gamma subunit family.</text>
</comment>
<dbReference type="EMBL" id="FO082268">
    <property type="protein sequence ID" value="CCO18773.1"/>
    <property type="molecule type" value="Genomic_DNA"/>
</dbReference>
<feature type="region of interest" description="Disordered" evidence="5">
    <location>
        <begin position="529"/>
        <end position="572"/>
    </location>
</feature>
<feature type="compositionally biased region" description="Low complexity" evidence="5">
    <location>
        <begin position="535"/>
        <end position="544"/>
    </location>
</feature>
<feature type="domain" description="CBS" evidence="6">
    <location>
        <begin position="662"/>
        <end position="720"/>
    </location>
</feature>
<name>K8FAX2_9CHLO</name>
<organism evidence="7 8">
    <name type="scientific">Bathycoccus prasinos</name>
    <dbReference type="NCBI Taxonomy" id="41875"/>
    <lineage>
        <taxon>Eukaryota</taxon>
        <taxon>Viridiplantae</taxon>
        <taxon>Chlorophyta</taxon>
        <taxon>Mamiellophyceae</taxon>
        <taxon>Mamiellales</taxon>
        <taxon>Bathycoccaceae</taxon>
        <taxon>Bathycoccus</taxon>
    </lineage>
</organism>
<dbReference type="Proteomes" id="UP000198341">
    <property type="component" value="Chromosome 11"/>
</dbReference>
<keyword evidence="3 4" id="KW-0129">CBS domain</keyword>
<dbReference type="InterPro" id="IPR032640">
    <property type="entry name" value="AMPK1_CBM"/>
</dbReference>
<keyword evidence="8" id="KW-1185">Reference proteome</keyword>
<feature type="domain" description="CBS" evidence="6">
    <location>
        <begin position="404"/>
        <end position="468"/>
    </location>
</feature>
<dbReference type="SUPFAM" id="SSF81296">
    <property type="entry name" value="E set domains"/>
    <property type="match status" value="1"/>
</dbReference>
<evidence type="ECO:0000259" key="6">
    <source>
        <dbReference type="PROSITE" id="PS51371"/>
    </source>
</evidence>
<dbReference type="eggNOG" id="KOG1616">
    <property type="taxonomic scope" value="Eukaryota"/>
</dbReference>
<evidence type="ECO:0000256" key="4">
    <source>
        <dbReference type="PROSITE-ProRule" id="PRU00703"/>
    </source>
</evidence>